<proteinExistence type="predicted"/>
<organism evidence="12 13">
    <name type="scientific">Clytia hemisphaerica</name>
    <dbReference type="NCBI Taxonomy" id="252671"/>
    <lineage>
        <taxon>Eukaryota</taxon>
        <taxon>Metazoa</taxon>
        <taxon>Cnidaria</taxon>
        <taxon>Hydrozoa</taxon>
        <taxon>Hydroidolina</taxon>
        <taxon>Leptothecata</taxon>
        <taxon>Obeliida</taxon>
        <taxon>Clytiidae</taxon>
        <taxon>Clytia</taxon>
    </lineage>
</organism>
<accession>A0A7M5WSS9</accession>
<dbReference type="GO" id="GO:0005251">
    <property type="term" value="F:delayed rectifier potassium channel activity"/>
    <property type="evidence" value="ECO:0007669"/>
    <property type="project" value="TreeGrafter"/>
</dbReference>
<dbReference type="SUPFAM" id="SSF81324">
    <property type="entry name" value="Voltage-gated potassium channels"/>
    <property type="match status" value="1"/>
</dbReference>
<sequence length="531" mass="60462">MKLQNILAVLLILDFVACVAGGQNVTATKTKKKKKNKKVKATDKPDISIKTNNTTRSAKTSVTKDLYGKRSEAFCHITEDLINATRASTTCEQIVQIGNHTRYCKQITVGYAPIVPLIYQNETGHVVGVLPDLLNEVFIRRCCLGCGKIVYENRFTQENNLMQQDVNRKMILVPHEMQQDKVVKLHKHNVVRMIKYQNIFFLGKKIQADAGDLVGTLFVSTIKTWPLFVIAISMAICAGTIMWLMDRWINEEHFPKTFPRGPFEGFWWAYVSMTTVGYGDRTPSTIFGRLFAVVWIMIGITIFNMFTATITTVLNSELTYQASFSPYNMEIGVVNKLQVVVSSVVSESATPKGYEDVYKLIEALRKDEVKAIALDRFMYAWTESRGLLPAHTEVKWRVKLCGEALGLLSKTNDIKKMQDRFNQNSLEVLYKSPEHVKHPATEEEEHHVVEIFQADKSFVYTMCGVAFLSIFCVCVGIFVNEKKWKASREGFRRFSQRWQQRPQEHARNKDAYVVGNNNVETKSVVMRSTAA</sequence>
<dbReference type="PANTHER" id="PTHR11537:SF252">
    <property type="entry name" value="POTASSIUM VOLTAGE-GATED CHANNEL PROTEIN SHAW"/>
    <property type="match status" value="1"/>
</dbReference>
<feature type="transmembrane region" description="Helical" evidence="9">
    <location>
        <begin position="225"/>
        <end position="245"/>
    </location>
</feature>
<evidence type="ECO:0000313" key="12">
    <source>
        <dbReference type="EnsemblMetazoa" id="CLYHEMP011416.1"/>
    </source>
</evidence>
<comment type="subcellular location">
    <subcellularLocation>
        <location evidence="1">Membrane</location>
        <topology evidence="1">Multi-pass membrane protein</topology>
    </subcellularLocation>
</comment>
<feature type="domain" description="Potassium channel" evidence="11">
    <location>
        <begin position="232"/>
        <end position="314"/>
    </location>
</feature>
<dbReference type="EnsemblMetazoa" id="CLYHEMT011416.1">
    <property type="protein sequence ID" value="CLYHEMP011416.1"/>
    <property type="gene ID" value="CLYHEMG011416"/>
</dbReference>
<dbReference type="GO" id="GO:0008076">
    <property type="term" value="C:voltage-gated potassium channel complex"/>
    <property type="evidence" value="ECO:0007669"/>
    <property type="project" value="InterPro"/>
</dbReference>
<evidence type="ECO:0000256" key="1">
    <source>
        <dbReference type="ARBA" id="ARBA00004141"/>
    </source>
</evidence>
<feature type="transmembrane region" description="Helical" evidence="9">
    <location>
        <begin position="458"/>
        <end position="479"/>
    </location>
</feature>
<dbReference type="Gene3D" id="1.10.287.70">
    <property type="match status" value="1"/>
</dbReference>
<evidence type="ECO:0000256" key="2">
    <source>
        <dbReference type="ARBA" id="ARBA00022448"/>
    </source>
</evidence>
<keyword evidence="7" id="KW-0407">Ion channel</keyword>
<name>A0A7M5WSS9_9CNID</name>
<feature type="chain" id="PRO_5029876963" description="Potassium channel domain-containing protein" evidence="10">
    <location>
        <begin position="22"/>
        <end position="531"/>
    </location>
</feature>
<keyword evidence="10" id="KW-0732">Signal</keyword>
<dbReference type="Pfam" id="PF07885">
    <property type="entry name" value="Ion_trans_2"/>
    <property type="match status" value="1"/>
</dbReference>
<keyword evidence="4 9" id="KW-1133">Transmembrane helix</keyword>
<dbReference type="PANTHER" id="PTHR11537">
    <property type="entry name" value="VOLTAGE-GATED POTASSIUM CHANNEL"/>
    <property type="match status" value="1"/>
</dbReference>
<keyword evidence="5" id="KW-0406">Ion transport</keyword>
<evidence type="ECO:0000259" key="11">
    <source>
        <dbReference type="Pfam" id="PF07885"/>
    </source>
</evidence>
<dbReference type="InterPro" id="IPR013099">
    <property type="entry name" value="K_chnl_dom"/>
</dbReference>
<evidence type="ECO:0000256" key="6">
    <source>
        <dbReference type="ARBA" id="ARBA00023136"/>
    </source>
</evidence>
<evidence type="ECO:0000256" key="3">
    <source>
        <dbReference type="ARBA" id="ARBA00022692"/>
    </source>
</evidence>
<evidence type="ECO:0000256" key="5">
    <source>
        <dbReference type="ARBA" id="ARBA00023065"/>
    </source>
</evidence>
<evidence type="ECO:0000256" key="4">
    <source>
        <dbReference type="ARBA" id="ARBA00022989"/>
    </source>
</evidence>
<feature type="transmembrane region" description="Helical" evidence="9">
    <location>
        <begin position="290"/>
        <end position="314"/>
    </location>
</feature>
<evidence type="ECO:0000256" key="10">
    <source>
        <dbReference type="SAM" id="SignalP"/>
    </source>
</evidence>
<feature type="signal peptide" evidence="10">
    <location>
        <begin position="1"/>
        <end position="21"/>
    </location>
</feature>
<dbReference type="Proteomes" id="UP000594262">
    <property type="component" value="Unplaced"/>
</dbReference>
<evidence type="ECO:0000256" key="8">
    <source>
        <dbReference type="SAM" id="MobiDB-lite"/>
    </source>
</evidence>
<dbReference type="GeneID" id="136812589"/>
<reference evidence="12" key="1">
    <citation type="submission" date="2021-01" db="UniProtKB">
        <authorList>
            <consortium name="EnsemblMetazoa"/>
        </authorList>
    </citation>
    <scope>IDENTIFICATION</scope>
</reference>
<dbReference type="OrthoDB" id="297496at2759"/>
<keyword evidence="2" id="KW-0813">Transport</keyword>
<dbReference type="RefSeq" id="XP_066925217.1">
    <property type="nucleotide sequence ID" value="XM_067069116.1"/>
</dbReference>
<evidence type="ECO:0000256" key="7">
    <source>
        <dbReference type="ARBA" id="ARBA00023303"/>
    </source>
</evidence>
<dbReference type="GO" id="GO:0001508">
    <property type="term" value="P:action potential"/>
    <property type="evidence" value="ECO:0007669"/>
    <property type="project" value="TreeGrafter"/>
</dbReference>
<feature type="region of interest" description="Disordered" evidence="8">
    <location>
        <begin position="32"/>
        <end position="54"/>
    </location>
</feature>
<evidence type="ECO:0000313" key="13">
    <source>
        <dbReference type="Proteomes" id="UP000594262"/>
    </source>
</evidence>
<keyword evidence="13" id="KW-1185">Reference proteome</keyword>
<evidence type="ECO:0000256" key="9">
    <source>
        <dbReference type="SAM" id="Phobius"/>
    </source>
</evidence>
<dbReference type="AlphaFoldDB" id="A0A7M5WSS9"/>
<keyword evidence="6 9" id="KW-0472">Membrane</keyword>
<dbReference type="InterPro" id="IPR028325">
    <property type="entry name" value="VG_K_chnl"/>
</dbReference>
<protein>
    <recommendedName>
        <fullName evidence="11">Potassium channel domain-containing protein</fullName>
    </recommendedName>
</protein>
<keyword evidence="3 9" id="KW-0812">Transmembrane</keyword>